<feature type="region of interest" description="Disordered" evidence="1">
    <location>
        <begin position="322"/>
        <end position="355"/>
    </location>
</feature>
<dbReference type="AlphaFoldDB" id="A0A814CRR3"/>
<accession>A0A814CRR3</accession>
<feature type="region of interest" description="Disordered" evidence="1">
    <location>
        <begin position="237"/>
        <end position="258"/>
    </location>
</feature>
<feature type="compositionally biased region" description="Acidic residues" evidence="1">
    <location>
        <begin position="121"/>
        <end position="134"/>
    </location>
</feature>
<feature type="region of interest" description="Disordered" evidence="1">
    <location>
        <begin position="113"/>
        <end position="139"/>
    </location>
</feature>
<dbReference type="EMBL" id="CAJNOT010000334">
    <property type="protein sequence ID" value="CAF0944442.1"/>
    <property type="molecule type" value="Genomic_DNA"/>
</dbReference>
<evidence type="ECO:0000313" key="2">
    <source>
        <dbReference type="EMBL" id="CAF0944442.1"/>
    </source>
</evidence>
<dbReference type="Proteomes" id="UP000663864">
    <property type="component" value="Unassembled WGS sequence"/>
</dbReference>
<evidence type="ECO:0000313" key="3">
    <source>
        <dbReference type="Proteomes" id="UP000663864"/>
    </source>
</evidence>
<name>A0A814CRR3_9BILA</name>
<comment type="caution">
    <text evidence="2">The sequence shown here is derived from an EMBL/GenBank/DDBJ whole genome shotgun (WGS) entry which is preliminary data.</text>
</comment>
<organism evidence="2 3">
    <name type="scientific">Rotaria sordida</name>
    <dbReference type="NCBI Taxonomy" id="392033"/>
    <lineage>
        <taxon>Eukaryota</taxon>
        <taxon>Metazoa</taxon>
        <taxon>Spiralia</taxon>
        <taxon>Gnathifera</taxon>
        <taxon>Rotifera</taxon>
        <taxon>Eurotatoria</taxon>
        <taxon>Bdelloidea</taxon>
        <taxon>Philodinida</taxon>
        <taxon>Philodinidae</taxon>
        <taxon>Rotaria</taxon>
    </lineage>
</organism>
<protein>
    <submittedName>
        <fullName evidence="2">Uncharacterized protein</fullName>
    </submittedName>
</protein>
<reference evidence="2" key="1">
    <citation type="submission" date="2021-02" db="EMBL/GenBank/DDBJ databases">
        <authorList>
            <person name="Nowell W R."/>
        </authorList>
    </citation>
    <scope>NUCLEOTIDE SEQUENCE</scope>
</reference>
<evidence type="ECO:0000256" key="1">
    <source>
        <dbReference type="SAM" id="MobiDB-lite"/>
    </source>
</evidence>
<gene>
    <name evidence="2" type="ORF">ZHD862_LOCUS9657</name>
</gene>
<feature type="compositionally biased region" description="Low complexity" evidence="1">
    <location>
        <begin position="247"/>
        <end position="258"/>
    </location>
</feature>
<sequence length="355" mass="40382">MTFEYFFSLFHTKMQSTPFSTSTSSSWMTSNNNSNLNTNNSNFWSNGGSRKRKVAVTDLDEKINQKMFVTEEKMVKEMQTLSLDLLPSLNNNNNTIPITTSSNNNELILDEIQTNQKKEDDNTDDDDDDDDDDEKEKCSEETRFELHKLLKKSLKNDELQDSLISKLCDIERRKLTMQIVPYMPIHPAQLNNDKTKEQEEDKIIDNKTSSPIISDEIKYENNDHIFKIPTIPTPYTVEEPPCETTTKRSSTMKRSYSQSNQYNNSLLVTELKSDVDDYSTIHQSQSAYFIVEPTTTPISQALSNSPLSSDGPSIQIAEVVENSTSSNEFSNVLDDDDIDMQSVASSDTGDKMDDD</sequence>
<proteinExistence type="predicted"/>